<gene>
    <name evidence="7" type="ordered locus">DEHA2G13926g</name>
</gene>
<keyword evidence="2" id="KW-0853">WD repeat</keyword>
<dbReference type="InterPro" id="IPR031488">
    <property type="entry name" value="Zn_ribbon_mio"/>
</dbReference>
<proteinExistence type="inferred from homology"/>
<dbReference type="HOGENOM" id="CLU_005843_0_0_1"/>
<dbReference type="FunCoup" id="Q6BI26">
    <property type="interactions" value="823"/>
</dbReference>
<evidence type="ECO:0000259" key="6">
    <source>
        <dbReference type="Pfam" id="PF21719"/>
    </source>
</evidence>
<dbReference type="Pfam" id="PF21720">
    <property type="entry name" value="MIOS_WD40"/>
    <property type="match status" value="1"/>
</dbReference>
<feature type="domain" description="GATOR2 complex protein MIO zinc-ribbon like" evidence="5">
    <location>
        <begin position="859"/>
        <end position="997"/>
    </location>
</feature>
<dbReference type="InterPro" id="IPR037593">
    <property type="entry name" value="MIOS/Sea4"/>
</dbReference>
<dbReference type="InterPro" id="IPR015943">
    <property type="entry name" value="WD40/YVTN_repeat-like_dom_sf"/>
</dbReference>
<dbReference type="GO" id="GO:0035859">
    <property type="term" value="C:Seh1-associated complex"/>
    <property type="evidence" value="ECO:0007669"/>
    <property type="project" value="EnsemblFungi"/>
</dbReference>
<accession>Q6BI26</accession>
<dbReference type="Gene3D" id="2.130.10.10">
    <property type="entry name" value="YVTN repeat-like/Quinoprotein amine dehydrogenase"/>
    <property type="match status" value="1"/>
</dbReference>
<evidence type="ECO:0000313" key="8">
    <source>
        <dbReference type="Proteomes" id="UP000000599"/>
    </source>
</evidence>
<dbReference type="CDD" id="cd16691">
    <property type="entry name" value="mRING-H2-C3H3C2_Mio"/>
    <property type="match status" value="1"/>
</dbReference>
<feature type="compositionally biased region" description="Low complexity" evidence="4">
    <location>
        <begin position="877"/>
        <end position="891"/>
    </location>
</feature>
<dbReference type="EMBL" id="CR382139">
    <property type="protein sequence ID" value="CAG90631.2"/>
    <property type="molecule type" value="Genomic_DNA"/>
</dbReference>
<feature type="compositionally biased region" description="Polar residues" evidence="4">
    <location>
        <begin position="867"/>
        <end position="876"/>
    </location>
</feature>
<dbReference type="GO" id="GO:0005737">
    <property type="term" value="C:cytoplasm"/>
    <property type="evidence" value="ECO:0007669"/>
    <property type="project" value="TreeGrafter"/>
</dbReference>
<dbReference type="Pfam" id="PF21719">
    <property type="entry name" value="MIOS_a-sol"/>
    <property type="match status" value="1"/>
</dbReference>
<evidence type="ECO:0000313" key="7">
    <source>
        <dbReference type="EMBL" id="CAG90631.2"/>
    </source>
</evidence>
<dbReference type="InterPro" id="IPR036322">
    <property type="entry name" value="WD40_repeat_dom_sf"/>
</dbReference>
<protein>
    <submittedName>
        <fullName evidence="7">DEHA2G13926p</fullName>
    </submittedName>
</protein>
<keyword evidence="3" id="KW-0677">Repeat</keyword>
<evidence type="ECO:0000256" key="1">
    <source>
        <dbReference type="ARBA" id="ARBA00009713"/>
    </source>
</evidence>
<organism evidence="7 8">
    <name type="scientific">Debaryomyces hansenii (strain ATCC 36239 / CBS 767 / BCRC 21394 / JCM 1990 / NBRC 0083 / IGC 2968)</name>
    <name type="common">Yeast</name>
    <name type="synonym">Torulaspora hansenii</name>
    <dbReference type="NCBI Taxonomy" id="284592"/>
    <lineage>
        <taxon>Eukaryota</taxon>
        <taxon>Fungi</taxon>
        <taxon>Dikarya</taxon>
        <taxon>Ascomycota</taxon>
        <taxon>Saccharomycotina</taxon>
        <taxon>Pichiomycetes</taxon>
        <taxon>Debaryomycetaceae</taxon>
        <taxon>Debaryomyces</taxon>
    </lineage>
</organism>
<dbReference type="OrthoDB" id="341486at2759"/>
<evidence type="ECO:0000259" key="5">
    <source>
        <dbReference type="Pfam" id="PF17034"/>
    </source>
</evidence>
<dbReference type="GeneID" id="2905059"/>
<evidence type="ECO:0000256" key="4">
    <source>
        <dbReference type="SAM" id="MobiDB-lite"/>
    </source>
</evidence>
<dbReference type="PANTHER" id="PTHR16453:SF9">
    <property type="entry name" value="GATOR COMPLEX PROTEIN MIOS"/>
    <property type="match status" value="1"/>
</dbReference>
<dbReference type="Proteomes" id="UP000000599">
    <property type="component" value="Chromosome G"/>
</dbReference>
<dbReference type="Pfam" id="PF17034">
    <property type="entry name" value="zinc_ribbon_16"/>
    <property type="match status" value="1"/>
</dbReference>
<evidence type="ECO:0000256" key="2">
    <source>
        <dbReference type="ARBA" id="ARBA00022574"/>
    </source>
</evidence>
<dbReference type="STRING" id="284592.Q6BI26"/>
<comment type="similarity">
    <text evidence="1">Belongs to the WD repeat mio family.</text>
</comment>
<feature type="region of interest" description="Disordered" evidence="4">
    <location>
        <begin position="867"/>
        <end position="892"/>
    </location>
</feature>
<dbReference type="eggNOG" id="KOG1008">
    <property type="taxonomic scope" value="Eukaryota"/>
</dbReference>
<dbReference type="PANTHER" id="PTHR16453">
    <property type="entry name" value="WD40 DOMAIN-CONTAINING PROTEIN MIO FAMILY MEMBER"/>
    <property type="match status" value="1"/>
</dbReference>
<dbReference type="SUPFAM" id="SSF50978">
    <property type="entry name" value="WD40 repeat-like"/>
    <property type="match status" value="1"/>
</dbReference>
<feature type="domain" description="MIOS-like alpha-solenoid" evidence="6">
    <location>
        <begin position="491"/>
        <end position="739"/>
    </location>
</feature>
<reference evidence="7 8" key="1">
    <citation type="journal article" date="2004" name="Nature">
        <title>Genome evolution in yeasts.</title>
        <authorList>
            <consortium name="Genolevures"/>
            <person name="Dujon B."/>
            <person name="Sherman D."/>
            <person name="Fischer G."/>
            <person name="Durrens P."/>
            <person name="Casaregola S."/>
            <person name="Lafontaine I."/>
            <person name="de Montigny J."/>
            <person name="Marck C."/>
            <person name="Neuveglise C."/>
            <person name="Talla E."/>
            <person name="Goffard N."/>
            <person name="Frangeul L."/>
            <person name="Aigle M."/>
            <person name="Anthouard V."/>
            <person name="Babour A."/>
            <person name="Barbe V."/>
            <person name="Barnay S."/>
            <person name="Blanchin S."/>
            <person name="Beckerich J.M."/>
            <person name="Beyne E."/>
            <person name="Bleykasten C."/>
            <person name="Boisrame A."/>
            <person name="Boyer J."/>
            <person name="Cattolico L."/>
            <person name="Confanioleri F."/>
            <person name="de Daruvar A."/>
            <person name="Despons L."/>
            <person name="Fabre E."/>
            <person name="Fairhead C."/>
            <person name="Ferry-Dumazet H."/>
            <person name="Groppi A."/>
            <person name="Hantraye F."/>
            <person name="Hennequin C."/>
            <person name="Jauniaux N."/>
            <person name="Joyet P."/>
            <person name="Kachouri R."/>
            <person name="Kerrest A."/>
            <person name="Koszul R."/>
            <person name="Lemaire M."/>
            <person name="Lesur I."/>
            <person name="Ma L."/>
            <person name="Muller H."/>
            <person name="Nicaud J.M."/>
            <person name="Nikolski M."/>
            <person name="Oztas S."/>
            <person name="Ozier-Kalogeropoulos O."/>
            <person name="Pellenz S."/>
            <person name="Potier S."/>
            <person name="Richard G.F."/>
            <person name="Straub M.L."/>
            <person name="Suleau A."/>
            <person name="Swennene D."/>
            <person name="Tekaia F."/>
            <person name="Wesolowski-Louvel M."/>
            <person name="Westhof E."/>
            <person name="Wirth B."/>
            <person name="Zeniou-Meyer M."/>
            <person name="Zivanovic I."/>
            <person name="Bolotin-Fukuhara M."/>
            <person name="Thierry A."/>
            <person name="Bouchier C."/>
            <person name="Caudron B."/>
            <person name="Scarpelli C."/>
            <person name="Gaillardin C."/>
            <person name="Weissenbach J."/>
            <person name="Wincker P."/>
            <person name="Souciet J.L."/>
        </authorList>
    </citation>
    <scope>NUCLEOTIDE SEQUENCE [LARGE SCALE GENOMIC DNA]</scope>
    <source>
        <strain evidence="8">ATCC 36239 / CBS 767 / BCRC 21394 / JCM 1990 / NBRC 0083 / IGC 2968</strain>
    </source>
</reference>
<name>Q6BI26_DEBHA</name>
<dbReference type="RefSeq" id="XP_462145.2">
    <property type="nucleotide sequence ID" value="XM_462145.1"/>
</dbReference>
<dbReference type="InterPro" id="IPR049092">
    <property type="entry name" value="MIOS_a-sol"/>
</dbReference>
<dbReference type="VEuPathDB" id="FungiDB:DEHA2G13926g"/>
<keyword evidence="8" id="KW-1185">Reference proteome</keyword>
<sequence>MSGSIVRTLNWDVGYEQRFLAVNPIGDEVLLYQTNHEDPSCESNDIKKVNNRPGFSNIQCSAYSYYDVGLTSVGQINGTVCIFDITSNNSSILKLRPKQSRPCNSLSFNNKGMVAAGFDKGRQDNSLQIWNIEHYSRNSNNDHIKRPTYSYIPNEAILSSTFYPDHDSNLLAGSYKFLREVDLRTDVPTFQMATKCTLGITIDHFQSHLFSSFSEDGSLAIWDRRKLNGNTSRSKTSSSSNVITETPVLQFNKLLSDSSRKNHGPCVRYSTVRRGEFSAVFNGDLIRRWHTGIIPQSKELQENKPKITKDNNVLQSLKRQSSQLYKASQESLFVSMVLDVKTDYERVISFDYSSDISSNTSTNFVCMRQSGSVFRMPVEECIESMDFNSYNEFSIAGPEGTLTKFLNDETLQDGTNMKKNSEILMNNELRDINQEDYSEEIDSTIDDDSVVANYGREENLIRYSREDEDFIPLNTFLYTSEVMMNDICSTIRRRSLLGYGIDCEKNIKVLEKFDGIDTQVFLKNTWKWLTLAKKSLDKGTMIAEGLDLGYQGVLGIWKGAAEINDQNRFRKDMGHITDQLFSHVVKTIVSSKGEKTASINISSNSEKKAQRKLCLIVSGWYLADSEFEEKLDLLISWGQYEKAAGWAVFHGNVEKAIEILASSKKERLRLMSTAVAGYLAYKSSNINSPWKDQCRKMASELDDPYLRAIFAFIADNDWWDVLDEHSLPLKERLGVALRFLSDKDLTVYLNRIADTVIAKGELEGLILTGITPKGIDLLQSYVDRTSDAQTAALISAFGCPRYFSDVRVNHWADCYRSLLNSWGMFSTRAKFDVARTKLSKNNAGQLTIKPAPKQVYLQCNKCNKNLSKPRTNNLGRNNASSSGNTGANTNNPSALLKQFNKMNLKKMKHNFKSCPHCGAPLPRCAVCLLTLGNPIPMDSRDRVNDDTTSGRIENNLREWFSFCLSCNHGSHVYHAEEWFSKHYVCPVPDCNCCCNSK</sequence>
<evidence type="ECO:0000256" key="3">
    <source>
        <dbReference type="ARBA" id="ARBA00022737"/>
    </source>
</evidence>
<dbReference type="AlphaFoldDB" id="Q6BI26"/>
<dbReference type="OMA" id="YEPTGHA"/>
<dbReference type="GO" id="GO:1904263">
    <property type="term" value="P:positive regulation of TORC1 signaling"/>
    <property type="evidence" value="ECO:0007669"/>
    <property type="project" value="EnsemblFungi"/>
</dbReference>
<dbReference type="KEGG" id="dha:DEHA2G13926g"/>
<dbReference type="InParanoid" id="Q6BI26"/>